<evidence type="ECO:0000313" key="1">
    <source>
        <dbReference type="EMBL" id="SPC78272.1"/>
    </source>
</evidence>
<reference evidence="1" key="1">
    <citation type="submission" date="2018-02" db="EMBL/GenBank/DDBJ databases">
        <authorList>
            <person name="Cohen D.B."/>
            <person name="Kent A.D."/>
        </authorList>
    </citation>
    <scope>NUCLEOTIDE SEQUENCE</scope>
</reference>
<accession>A0A2N9ETW6</accession>
<organism evidence="1">
    <name type="scientific">Fagus sylvatica</name>
    <name type="common">Beechnut</name>
    <dbReference type="NCBI Taxonomy" id="28930"/>
    <lineage>
        <taxon>Eukaryota</taxon>
        <taxon>Viridiplantae</taxon>
        <taxon>Streptophyta</taxon>
        <taxon>Embryophyta</taxon>
        <taxon>Tracheophyta</taxon>
        <taxon>Spermatophyta</taxon>
        <taxon>Magnoliopsida</taxon>
        <taxon>eudicotyledons</taxon>
        <taxon>Gunneridae</taxon>
        <taxon>Pentapetalae</taxon>
        <taxon>rosids</taxon>
        <taxon>fabids</taxon>
        <taxon>Fagales</taxon>
        <taxon>Fagaceae</taxon>
        <taxon>Fagus</taxon>
    </lineage>
</organism>
<gene>
    <name evidence="1" type="ORF">FSB_LOCUS6154</name>
</gene>
<sequence length="68" mass="7323">MVSSEAWRDVWRSANDGFEQFHSQPPWMMIEVMNRASIDSVNGGCNMGFGGSAGVLAKVAVALGFVCI</sequence>
<protein>
    <submittedName>
        <fullName evidence="1">Uncharacterized protein</fullName>
    </submittedName>
</protein>
<dbReference type="AlphaFoldDB" id="A0A2N9ETW6"/>
<proteinExistence type="predicted"/>
<name>A0A2N9ETW6_FAGSY</name>
<dbReference type="EMBL" id="OIVN01000323">
    <property type="protein sequence ID" value="SPC78272.1"/>
    <property type="molecule type" value="Genomic_DNA"/>
</dbReference>